<name>A0ABN9MD03_9NEOB</name>
<dbReference type="PANTHER" id="PTHR35539">
    <property type="entry name" value="CDNA SEQUENCE BC048562"/>
    <property type="match status" value="1"/>
</dbReference>
<gene>
    <name evidence="1" type="ORF">RIMI_LOCUS18162786</name>
</gene>
<reference evidence="1" key="1">
    <citation type="submission" date="2023-07" db="EMBL/GenBank/DDBJ databases">
        <authorList>
            <person name="Stuckert A."/>
        </authorList>
    </citation>
    <scope>NUCLEOTIDE SEQUENCE</scope>
</reference>
<comment type="caution">
    <text evidence="1">The sequence shown here is derived from an EMBL/GenBank/DDBJ whole genome shotgun (WGS) entry which is preliminary data.</text>
</comment>
<keyword evidence="2" id="KW-1185">Reference proteome</keyword>
<sequence>MVGLGKKKLLKFRESHNFTHWTPLEEELKRQRPLISTYRTDFWRKDDETGKVVPQILVPRLTRATSASCSGLTTTYRHMLRSRGDLHASQNAITTDITLIPSKMRVGTSGVSLPRAMSAPYKRLTVSDCLLFWN</sequence>
<protein>
    <submittedName>
        <fullName evidence="1">Uncharacterized protein</fullName>
    </submittedName>
</protein>
<proteinExistence type="predicted"/>
<dbReference type="PANTHER" id="PTHR35539:SF1">
    <property type="entry name" value="CDNA SEQUENCE BC048562"/>
    <property type="match status" value="1"/>
</dbReference>
<evidence type="ECO:0000313" key="2">
    <source>
        <dbReference type="Proteomes" id="UP001176940"/>
    </source>
</evidence>
<accession>A0ABN9MD03</accession>
<evidence type="ECO:0000313" key="1">
    <source>
        <dbReference type="EMBL" id="CAJ0962388.1"/>
    </source>
</evidence>
<organism evidence="1 2">
    <name type="scientific">Ranitomeya imitator</name>
    <name type="common">mimic poison frog</name>
    <dbReference type="NCBI Taxonomy" id="111125"/>
    <lineage>
        <taxon>Eukaryota</taxon>
        <taxon>Metazoa</taxon>
        <taxon>Chordata</taxon>
        <taxon>Craniata</taxon>
        <taxon>Vertebrata</taxon>
        <taxon>Euteleostomi</taxon>
        <taxon>Amphibia</taxon>
        <taxon>Batrachia</taxon>
        <taxon>Anura</taxon>
        <taxon>Neobatrachia</taxon>
        <taxon>Hyloidea</taxon>
        <taxon>Dendrobatidae</taxon>
        <taxon>Dendrobatinae</taxon>
        <taxon>Ranitomeya</taxon>
    </lineage>
</organism>
<dbReference type="EMBL" id="CAUEEQ010054692">
    <property type="protein sequence ID" value="CAJ0962388.1"/>
    <property type="molecule type" value="Genomic_DNA"/>
</dbReference>
<dbReference type="Proteomes" id="UP001176940">
    <property type="component" value="Unassembled WGS sequence"/>
</dbReference>